<name>A0ABR2GWR5_9EUKA</name>
<dbReference type="InterPro" id="IPR016024">
    <property type="entry name" value="ARM-type_fold"/>
</dbReference>
<proteinExistence type="predicted"/>
<evidence type="ECO:0000313" key="2">
    <source>
        <dbReference type="Proteomes" id="UP001470230"/>
    </source>
</evidence>
<organism evidence="1 2">
    <name type="scientific">Tritrichomonas musculus</name>
    <dbReference type="NCBI Taxonomy" id="1915356"/>
    <lineage>
        <taxon>Eukaryota</taxon>
        <taxon>Metamonada</taxon>
        <taxon>Parabasalia</taxon>
        <taxon>Tritrichomonadida</taxon>
        <taxon>Tritrichomonadidae</taxon>
        <taxon>Tritrichomonas</taxon>
    </lineage>
</organism>
<dbReference type="InterPro" id="IPR011989">
    <property type="entry name" value="ARM-like"/>
</dbReference>
<dbReference type="SUPFAM" id="SSF48371">
    <property type="entry name" value="ARM repeat"/>
    <property type="match status" value="2"/>
</dbReference>
<evidence type="ECO:0000313" key="1">
    <source>
        <dbReference type="EMBL" id="KAK8838378.1"/>
    </source>
</evidence>
<dbReference type="EMBL" id="JAPFFF010000055">
    <property type="protein sequence ID" value="KAK8838378.1"/>
    <property type="molecule type" value="Genomic_DNA"/>
</dbReference>
<accession>A0ABR2GWR5</accession>
<protein>
    <recommendedName>
        <fullName evidence="3">Importin N-terminal domain-containing protein</fullName>
    </recommendedName>
</protein>
<keyword evidence="2" id="KW-1185">Reference proteome</keyword>
<dbReference type="Gene3D" id="1.25.10.10">
    <property type="entry name" value="Leucine-rich Repeat Variant"/>
    <property type="match status" value="2"/>
</dbReference>
<sequence length="1037" mass="119621">MELDADSVINLILQIRDPQTVNEATNHILQFLRIPQSINILFQIISNPENIEYVDQFTILSISQYCEINREFINHDLLNFIRSNLLQILIGIKKESYLPILLRTISVVINLFPSSWPEIQEYAFSAFDPSTIIIRVELLSMLITYLPEETVLNQLGVFIQLLQAVYQSDNMNLQCTSVFLAVKIAEKTQNIQLVSQLRPYISNLLKNVILNSDYDSNLLNQILNPIDEVKSLDFDLIDVNFVIDLTINSISAKEMPLYFKIQINNLTSLCLRHLECTIPYDKLRHILINEFSLSIQLYANEKEDQTNSWIYEVGNVIDCIFYRMTSQQVIQNVKSNFYAYYQNPIEGIRFFQLILLHELIMTELPNIENLLIESFPHVLCLLEDPSPRVRNFSAVVLGHISPFIKSHIIDELVDILEIVNRFILINKSESGTFLLKSVINCSNNTDEFIEYEYKFVKEILTSSNLFICQDSMDILTVLFEKSKLRFVTIDEDAYILSAKLIKIDPSRYSPLLIFLSNILSKDKRLQNSIPEFISLLISGLNSQDYEIINNSLYAIQFYFNNYPKDEQGSELSIQLSKELFPSLKMIFELPNDDNFTYSLKGSSILSIVSFLNATKVDNNLLNFFFQCVNNFLSIDNDIMGYSLVKSNLLLFALASKNDELSDLIVNNECIQNIVKALILKIITAFKDRVSIEKFLIGFISEAITKFGFQKIQINPNEIAQYILDRLKYYTNFNTSDKKTIKAISQAIATIIIYNPDREPNSQIIKVFMPYLENLLNDQLNPSHQVIAVNSFTFILSNASSLSLFDQSFFDQLIQKMISFISDINYKLVKSACKFLISVMKIAKDRIIPVTQLILSSLFERFKSIQDRQYQSVSLSEILMITISHFQKIFVDSIPADQFLRELLSVLPLTNKVKYADFIYSITNSLQLFVKDNPDLCKGLYRVYVLVISDRNRESLFISRYLLDLLAYFISQNDGLFSCNEEKIQFIAQIFGNDELAYQNFNIMYPIYLEEGILLANPSVNDGDNQIIDLTGEQYDFS</sequence>
<reference evidence="1 2" key="1">
    <citation type="submission" date="2024-04" db="EMBL/GenBank/DDBJ databases">
        <title>Tritrichomonas musculus Genome.</title>
        <authorList>
            <person name="Alves-Ferreira E."/>
            <person name="Grigg M."/>
            <person name="Lorenzi H."/>
            <person name="Galac M."/>
        </authorList>
    </citation>
    <scope>NUCLEOTIDE SEQUENCE [LARGE SCALE GENOMIC DNA]</scope>
    <source>
        <strain evidence="1 2">EAF2021</strain>
    </source>
</reference>
<gene>
    <name evidence="1" type="ORF">M9Y10_033003</name>
</gene>
<dbReference type="Proteomes" id="UP001470230">
    <property type="component" value="Unassembled WGS sequence"/>
</dbReference>
<evidence type="ECO:0008006" key="3">
    <source>
        <dbReference type="Google" id="ProtNLM"/>
    </source>
</evidence>
<comment type="caution">
    <text evidence="1">The sequence shown here is derived from an EMBL/GenBank/DDBJ whole genome shotgun (WGS) entry which is preliminary data.</text>
</comment>